<dbReference type="EMBL" id="CACSII010000001">
    <property type="protein sequence ID" value="CAA0084069.1"/>
    <property type="molecule type" value="Genomic_DNA"/>
</dbReference>
<dbReference type="SUPFAM" id="SSF53850">
    <property type="entry name" value="Periplasmic binding protein-like II"/>
    <property type="match status" value="1"/>
</dbReference>
<dbReference type="PROSITE" id="PS51123">
    <property type="entry name" value="OMPA_2"/>
    <property type="match status" value="1"/>
</dbReference>
<dbReference type="AlphaFoldDB" id="A0A5S9N579"/>
<gene>
    <name evidence="4" type="primary">sphX</name>
    <name evidence="4" type="ORF">DPBNPPHM_00670</name>
</gene>
<reference evidence="4 5" key="1">
    <citation type="submission" date="2019-11" db="EMBL/GenBank/DDBJ databases">
        <authorList>
            <person name="Holert J."/>
        </authorList>
    </citation>
    <scope>NUCLEOTIDE SEQUENCE [LARGE SCALE GENOMIC DNA]</scope>
    <source>
        <strain evidence="4">BC5_2</strain>
    </source>
</reference>
<dbReference type="PANTHER" id="PTHR30570">
    <property type="entry name" value="PERIPLASMIC PHOSPHATE BINDING COMPONENT OF PHOSPHATE ABC TRANSPORTER"/>
    <property type="match status" value="1"/>
</dbReference>
<dbReference type="InterPro" id="IPR036737">
    <property type="entry name" value="OmpA-like_sf"/>
</dbReference>
<dbReference type="SUPFAM" id="SSF103088">
    <property type="entry name" value="OmpA-like"/>
    <property type="match status" value="1"/>
</dbReference>
<dbReference type="Gene3D" id="3.30.1330.60">
    <property type="entry name" value="OmpA-like domain"/>
    <property type="match status" value="1"/>
</dbReference>
<evidence type="ECO:0000256" key="2">
    <source>
        <dbReference type="PROSITE-ProRule" id="PRU00473"/>
    </source>
</evidence>
<dbReference type="PANTHER" id="PTHR30570:SF1">
    <property type="entry name" value="PHOSPHATE-BINDING PROTEIN PSTS"/>
    <property type="match status" value="1"/>
</dbReference>
<dbReference type="GO" id="GO:0016020">
    <property type="term" value="C:membrane"/>
    <property type="evidence" value="ECO:0007669"/>
    <property type="project" value="UniProtKB-UniRule"/>
</dbReference>
<keyword evidence="2" id="KW-0472">Membrane</keyword>
<dbReference type="InterPro" id="IPR024370">
    <property type="entry name" value="PBP_domain"/>
</dbReference>
<proteinExistence type="predicted"/>
<dbReference type="Proteomes" id="UP000434580">
    <property type="component" value="Unassembled WGS sequence"/>
</dbReference>
<dbReference type="Pfam" id="PF00691">
    <property type="entry name" value="OmpA"/>
    <property type="match status" value="1"/>
</dbReference>
<organism evidence="4 5">
    <name type="scientific">BD1-7 clade bacterium</name>
    <dbReference type="NCBI Taxonomy" id="2029982"/>
    <lineage>
        <taxon>Bacteria</taxon>
        <taxon>Pseudomonadati</taxon>
        <taxon>Pseudomonadota</taxon>
        <taxon>Gammaproteobacteria</taxon>
        <taxon>Cellvibrionales</taxon>
        <taxon>Spongiibacteraceae</taxon>
        <taxon>BD1-7 clade</taxon>
    </lineage>
</organism>
<dbReference type="CDD" id="cd07185">
    <property type="entry name" value="OmpA_C-like"/>
    <property type="match status" value="1"/>
</dbReference>
<protein>
    <submittedName>
        <fullName evidence="4">Protein SphX</fullName>
    </submittedName>
</protein>
<name>A0A5S9N579_9GAMM</name>
<accession>A0A5S9N579</accession>
<evidence type="ECO:0000313" key="5">
    <source>
        <dbReference type="Proteomes" id="UP000434580"/>
    </source>
</evidence>
<evidence type="ECO:0000313" key="4">
    <source>
        <dbReference type="EMBL" id="CAA0084069.1"/>
    </source>
</evidence>
<dbReference type="CDD" id="cd13653">
    <property type="entry name" value="PBP2_phosphate_like_1"/>
    <property type="match status" value="1"/>
</dbReference>
<evidence type="ECO:0000256" key="1">
    <source>
        <dbReference type="ARBA" id="ARBA00022729"/>
    </source>
</evidence>
<sequence>MSLIPTLNAKELFTIAGSNTVGAKLAPQCARDYLESIGVENVTIQRGDVENEYLVSGNQGVGLDLERVSIRIEAHGSSTGFKRLDSGDAELAMASRPIKSKEIDALVKRGDMVSVDAEHTIGIDGLAILVSPNNPVATLTINQIARIFSGQIKNWKDLGGPSMPIELYARDEKSGTWDTFRKLVLSGDYELDAQAQRYESNDQLSDAVAANMNAIGFAGLASVRDAKLLAVSNEDTAAMKPSTFTVATEDYPLSRRLFMYLPPDTQIPWVQDYVEFCQSEQGQKIVEKVGFVSQNIRSFRAQVNEAMPSQYQALAKSGERLSVNFRFSRGSPNLDNKAHRDLTRLIAFLKKSENIEKLVYLVGFSDAGERFSQDLVLSRFRALAVRSALLREGLAVKDSYGLGSFMPVASNEDEGAKSKNGRVEVWLTDEPVPVL</sequence>
<dbReference type="Pfam" id="PF12849">
    <property type="entry name" value="PBP_like_2"/>
    <property type="match status" value="1"/>
</dbReference>
<dbReference type="InterPro" id="IPR050811">
    <property type="entry name" value="Phosphate_ABC_transporter"/>
</dbReference>
<dbReference type="Gene3D" id="3.40.190.10">
    <property type="entry name" value="Periplasmic binding protein-like II"/>
    <property type="match status" value="2"/>
</dbReference>
<dbReference type="InterPro" id="IPR006665">
    <property type="entry name" value="OmpA-like"/>
</dbReference>
<keyword evidence="1" id="KW-0732">Signal</keyword>
<evidence type="ECO:0000259" key="3">
    <source>
        <dbReference type="PROSITE" id="PS51123"/>
    </source>
</evidence>
<feature type="domain" description="OmpA-like" evidence="3">
    <location>
        <begin position="314"/>
        <end position="431"/>
    </location>
</feature>